<reference evidence="1" key="1">
    <citation type="journal article" date="2019" name="bioRxiv">
        <title>The Genome of the Zebra Mussel, Dreissena polymorpha: A Resource for Invasive Species Research.</title>
        <authorList>
            <person name="McCartney M.A."/>
            <person name="Auch B."/>
            <person name="Kono T."/>
            <person name="Mallez S."/>
            <person name="Zhang Y."/>
            <person name="Obille A."/>
            <person name="Becker A."/>
            <person name="Abrahante J.E."/>
            <person name="Garbe J."/>
            <person name="Badalamenti J.P."/>
            <person name="Herman A."/>
            <person name="Mangelson H."/>
            <person name="Liachko I."/>
            <person name="Sullivan S."/>
            <person name="Sone E.D."/>
            <person name="Koren S."/>
            <person name="Silverstein K.A.T."/>
            <person name="Beckman K.B."/>
            <person name="Gohl D.M."/>
        </authorList>
    </citation>
    <scope>NUCLEOTIDE SEQUENCE</scope>
    <source>
        <strain evidence="1">Duluth1</strain>
        <tissue evidence="1">Whole animal</tissue>
    </source>
</reference>
<dbReference type="Proteomes" id="UP000828390">
    <property type="component" value="Unassembled WGS sequence"/>
</dbReference>
<gene>
    <name evidence="1" type="ORF">DPMN_139977</name>
</gene>
<keyword evidence="2" id="KW-1185">Reference proteome</keyword>
<dbReference type="EMBL" id="JAIWYP010000006">
    <property type="protein sequence ID" value="KAH3811567.1"/>
    <property type="molecule type" value="Genomic_DNA"/>
</dbReference>
<proteinExistence type="predicted"/>
<name>A0A9D4JLB1_DREPO</name>
<accession>A0A9D4JLB1</accession>
<reference evidence="1" key="2">
    <citation type="submission" date="2020-11" db="EMBL/GenBank/DDBJ databases">
        <authorList>
            <person name="McCartney M.A."/>
            <person name="Auch B."/>
            <person name="Kono T."/>
            <person name="Mallez S."/>
            <person name="Becker A."/>
            <person name="Gohl D.M."/>
            <person name="Silverstein K.A.T."/>
            <person name="Koren S."/>
            <person name="Bechman K.B."/>
            <person name="Herman A."/>
            <person name="Abrahante J.E."/>
            <person name="Garbe J."/>
        </authorList>
    </citation>
    <scope>NUCLEOTIDE SEQUENCE</scope>
    <source>
        <strain evidence="1">Duluth1</strain>
        <tissue evidence="1">Whole animal</tissue>
    </source>
</reference>
<comment type="caution">
    <text evidence="1">The sequence shown here is derived from an EMBL/GenBank/DDBJ whole genome shotgun (WGS) entry which is preliminary data.</text>
</comment>
<evidence type="ECO:0000313" key="1">
    <source>
        <dbReference type="EMBL" id="KAH3811567.1"/>
    </source>
</evidence>
<organism evidence="1 2">
    <name type="scientific">Dreissena polymorpha</name>
    <name type="common">Zebra mussel</name>
    <name type="synonym">Mytilus polymorpha</name>
    <dbReference type="NCBI Taxonomy" id="45954"/>
    <lineage>
        <taxon>Eukaryota</taxon>
        <taxon>Metazoa</taxon>
        <taxon>Spiralia</taxon>
        <taxon>Lophotrochozoa</taxon>
        <taxon>Mollusca</taxon>
        <taxon>Bivalvia</taxon>
        <taxon>Autobranchia</taxon>
        <taxon>Heteroconchia</taxon>
        <taxon>Euheterodonta</taxon>
        <taxon>Imparidentia</taxon>
        <taxon>Neoheterodontei</taxon>
        <taxon>Myida</taxon>
        <taxon>Dreissenoidea</taxon>
        <taxon>Dreissenidae</taxon>
        <taxon>Dreissena</taxon>
    </lineage>
</organism>
<dbReference type="AlphaFoldDB" id="A0A9D4JLB1"/>
<sequence>MVDGGFGTSFPGDDCHHNQPNGLFELRRALGWDSLRGWDCNRLLGRMWTLPWKG</sequence>
<evidence type="ECO:0000313" key="2">
    <source>
        <dbReference type="Proteomes" id="UP000828390"/>
    </source>
</evidence>
<protein>
    <submittedName>
        <fullName evidence="1">Uncharacterized protein</fullName>
    </submittedName>
</protein>